<evidence type="ECO:0000256" key="9">
    <source>
        <dbReference type="PROSITE-ProRule" id="PRU00094"/>
    </source>
</evidence>
<comment type="subcellular location">
    <subcellularLocation>
        <location evidence="1">Nucleus</location>
    </subcellularLocation>
</comment>
<feature type="domain" description="GATA-type" evidence="11">
    <location>
        <begin position="1"/>
        <end position="29"/>
    </location>
</feature>
<dbReference type="GO" id="GO:0043565">
    <property type="term" value="F:sequence-specific DNA binding"/>
    <property type="evidence" value="ECO:0007669"/>
    <property type="project" value="InterPro"/>
</dbReference>
<proteinExistence type="predicted"/>
<dbReference type="AlphaFoldDB" id="A0A1J1J012"/>
<dbReference type="InterPro" id="IPR000679">
    <property type="entry name" value="Znf_GATA"/>
</dbReference>
<evidence type="ECO:0000313" key="12">
    <source>
        <dbReference type="EMBL" id="CRL04758.1"/>
    </source>
</evidence>
<organism evidence="12 13">
    <name type="scientific">Clunio marinus</name>
    <dbReference type="NCBI Taxonomy" id="568069"/>
    <lineage>
        <taxon>Eukaryota</taxon>
        <taxon>Metazoa</taxon>
        <taxon>Ecdysozoa</taxon>
        <taxon>Arthropoda</taxon>
        <taxon>Hexapoda</taxon>
        <taxon>Insecta</taxon>
        <taxon>Pterygota</taxon>
        <taxon>Neoptera</taxon>
        <taxon>Endopterygota</taxon>
        <taxon>Diptera</taxon>
        <taxon>Nematocera</taxon>
        <taxon>Chironomoidea</taxon>
        <taxon>Chironomidae</taxon>
        <taxon>Clunio</taxon>
    </lineage>
</organism>
<sequence>MNPKCFQCEKTESILWRKNSENAEICNDCYESEKSDQILEKPTPSTETVDKEPPKDLNVKETNVVEAKVRKSTRSTRFKNKSNARQKSKVTSRRSNTFKSSRPIKTPANICAETKTKTHVFHDGFYYQVGDIVSLMSKGKKYYAQIRSLIVDTFCEKSAVLTWLVPTTSSPDPNEEFDPSTYLVGYEEDIPRRIANTMEFIMNAPSTYFYNRTEPYSKPEELADGLYSDKKGFVWTSIN</sequence>
<gene>
    <name evidence="12" type="ORF">CLUMA_CG017818</name>
</gene>
<dbReference type="GO" id="GO:0006355">
    <property type="term" value="P:regulation of DNA-templated transcription"/>
    <property type="evidence" value="ECO:0007669"/>
    <property type="project" value="InterPro"/>
</dbReference>
<evidence type="ECO:0000256" key="2">
    <source>
        <dbReference type="ARBA" id="ARBA00014943"/>
    </source>
</evidence>
<evidence type="ECO:0000256" key="6">
    <source>
        <dbReference type="ARBA" id="ARBA00023015"/>
    </source>
</evidence>
<dbReference type="OrthoDB" id="9994231at2759"/>
<dbReference type="EMBL" id="CVRI01000063">
    <property type="protein sequence ID" value="CRL04758.1"/>
    <property type="molecule type" value="Genomic_DNA"/>
</dbReference>
<keyword evidence="6" id="KW-0805">Transcription regulation</keyword>
<feature type="compositionally biased region" description="Basic and acidic residues" evidence="10">
    <location>
        <begin position="48"/>
        <end position="59"/>
    </location>
</feature>
<dbReference type="PANTHER" id="PTHR13340:SF2">
    <property type="entry name" value="GATA ZINC FINGER DOMAIN-CONTAINING PROTEIN 1"/>
    <property type="match status" value="1"/>
</dbReference>
<evidence type="ECO:0000256" key="10">
    <source>
        <dbReference type="SAM" id="MobiDB-lite"/>
    </source>
</evidence>
<evidence type="ECO:0000256" key="1">
    <source>
        <dbReference type="ARBA" id="ARBA00004123"/>
    </source>
</evidence>
<evidence type="ECO:0000256" key="7">
    <source>
        <dbReference type="ARBA" id="ARBA00023163"/>
    </source>
</evidence>
<evidence type="ECO:0000256" key="5">
    <source>
        <dbReference type="ARBA" id="ARBA00022833"/>
    </source>
</evidence>
<protein>
    <recommendedName>
        <fullName evidence="2">GATA zinc finger domain-containing protein 1</fullName>
    </recommendedName>
</protein>
<dbReference type="GO" id="GO:0006325">
    <property type="term" value="P:chromatin organization"/>
    <property type="evidence" value="ECO:0007669"/>
    <property type="project" value="TreeGrafter"/>
</dbReference>
<dbReference type="GO" id="GO:0008270">
    <property type="term" value="F:zinc ion binding"/>
    <property type="evidence" value="ECO:0007669"/>
    <property type="project" value="UniProtKB-KW"/>
</dbReference>
<evidence type="ECO:0000256" key="3">
    <source>
        <dbReference type="ARBA" id="ARBA00022723"/>
    </source>
</evidence>
<name>A0A1J1J012_9DIPT</name>
<reference evidence="12 13" key="1">
    <citation type="submission" date="2015-04" db="EMBL/GenBank/DDBJ databases">
        <authorList>
            <person name="Syromyatnikov M.Y."/>
            <person name="Popov V.N."/>
        </authorList>
    </citation>
    <scope>NUCLEOTIDE SEQUENCE [LARGE SCALE GENOMIC DNA]</scope>
</reference>
<feature type="region of interest" description="Disordered" evidence="10">
    <location>
        <begin position="33"/>
        <end position="103"/>
    </location>
</feature>
<dbReference type="InterPro" id="IPR013088">
    <property type="entry name" value="Znf_NHR/GATA"/>
</dbReference>
<dbReference type="STRING" id="568069.A0A1J1J012"/>
<dbReference type="InterPro" id="IPR039050">
    <property type="entry name" value="GATAD1"/>
</dbReference>
<accession>A0A1J1J012</accession>
<evidence type="ECO:0000313" key="13">
    <source>
        <dbReference type="Proteomes" id="UP000183832"/>
    </source>
</evidence>
<dbReference type="Proteomes" id="UP000183832">
    <property type="component" value="Unassembled WGS sequence"/>
</dbReference>
<dbReference type="GO" id="GO:0005634">
    <property type="term" value="C:nucleus"/>
    <property type="evidence" value="ECO:0007669"/>
    <property type="project" value="UniProtKB-SubCell"/>
</dbReference>
<dbReference type="PROSITE" id="PS50114">
    <property type="entry name" value="GATA_ZN_FINGER_2"/>
    <property type="match status" value="1"/>
</dbReference>
<keyword evidence="5" id="KW-0862">Zinc</keyword>
<feature type="compositionally biased region" description="Basic residues" evidence="10">
    <location>
        <begin position="70"/>
        <end position="92"/>
    </location>
</feature>
<keyword evidence="8" id="KW-0539">Nucleus</keyword>
<evidence type="ECO:0000259" key="11">
    <source>
        <dbReference type="PROSITE" id="PS50114"/>
    </source>
</evidence>
<evidence type="ECO:0000256" key="4">
    <source>
        <dbReference type="ARBA" id="ARBA00022771"/>
    </source>
</evidence>
<keyword evidence="3" id="KW-0479">Metal-binding</keyword>
<dbReference type="PANTHER" id="PTHR13340">
    <property type="entry name" value="GATA ZINC FINGER DOMAIN-CONTAINING"/>
    <property type="match status" value="1"/>
</dbReference>
<dbReference type="Gene3D" id="3.30.50.10">
    <property type="entry name" value="Erythroid Transcription Factor GATA-1, subunit A"/>
    <property type="match status" value="1"/>
</dbReference>
<keyword evidence="4 9" id="KW-0863">Zinc-finger</keyword>
<evidence type="ECO:0000256" key="8">
    <source>
        <dbReference type="ARBA" id="ARBA00023242"/>
    </source>
</evidence>
<dbReference type="SUPFAM" id="SSF57716">
    <property type="entry name" value="Glucocorticoid receptor-like (DNA-binding domain)"/>
    <property type="match status" value="1"/>
</dbReference>
<keyword evidence="7" id="KW-0804">Transcription</keyword>
<keyword evidence="13" id="KW-1185">Reference proteome</keyword>
<dbReference type="SMART" id="SM00401">
    <property type="entry name" value="ZnF_GATA"/>
    <property type="match status" value="1"/>
</dbReference>